<sequence>MAVGTAEAGTTAAGMAVAAEAPDPAALEADPAPPAAGSGELVAGAAELATTWRRQQGELVVGAPVAAATAVRGPRRQ</sequence>
<dbReference type="Proteomes" id="UP000059680">
    <property type="component" value="Chromosome 3"/>
</dbReference>
<dbReference type="InParanoid" id="A0A0P0W0Y9"/>
<dbReference type="EMBL" id="AP014959">
    <property type="protein sequence ID" value="BAS85371.1"/>
    <property type="molecule type" value="Genomic_DNA"/>
</dbReference>
<dbReference type="AlphaFoldDB" id="A0A0P0W0Y9"/>
<accession>A0A0P0W0Y9</accession>
<gene>
    <name evidence="1" type="ordered locus">Os03g0630166</name>
    <name evidence="1" type="ORF">OSNPB_030630166</name>
</gene>
<protein>
    <submittedName>
        <fullName evidence="1">Os03g0630166 protein</fullName>
    </submittedName>
</protein>
<proteinExistence type="predicted"/>
<organism evidence="1 2">
    <name type="scientific">Oryza sativa subsp. japonica</name>
    <name type="common">Rice</name>
    <dbReference type="NCBI Taxonomy" id="39947"/>
    <lineage>
        <taxon>Eukaryota</taxon>
        <taxon>Viridiplantae</taxon>
        <taxon>Streptophyta</taxon>
        <taxon>Embryophyta</taxon>
        <taxon>Tracheophyta</taxon>
        <taxon>Spermatophyta</taxon>
        <taxon>Magnoliopsida</taxon>
        <taxon>Liliopsida</taxon>
        <taxon>Poales</taxon>
        <taxon>Poaceae</taxon>
        <taxon>BOP clade</taxon>
        <taxon>Oryzoideae</taxon>
        <taxon>Oryzeae</taxon>
        <taxon>Oryzinae</taxon>
        <taxon>Oryza</taxon>
        <taxon>Oryza sativa</taxon>
    </lineage>
</organism>
<reference evidence="2" key="1">
    <citation type="journal article" date="2005" name="Nature">
        <title>The map-based sequence of the rice genome.</title>
        <authorList>
            <consortium name="International rice genome sequencing project (IRGSP)"/>
            <person name="Matsumoto T."/>
            <person name="Wu J."/>
            <person name="Kanamori H."/>
            <person name="Katayose Y."/>
            <person name="Fujisawa M."/>
            <person name="Namiki N."/>
            <person name="Mizuno H."/>
            <person name="Yamamoto K."/>
            <person name="Antonio B.A."/>
            <person name="Baba T."/>
            <person name="Sakata K."/>
            <person name="Nagamura Y."/>
            <person name="Aoki H."/>
            <person name="Arikawa K."/>
            <person name="Arita K."/>
            <person name="Bito T."/>
            <person name="Chiden Y."/>
            <person name="Fujitsuka N."/>
            <person name="Fukunaka R."/>
            <person name="Hamada M."/>
            <person name="Harada C."/>
            <person name="Hayashi A."/>
            <person name="Hijishita S."/>
            <person name="Honda M."/>
            <person name="Hosokawa S."/>
            <person name="Ichikawa Y."/>
            <person name="Idonuma A."/>
            <person name="Iijima M."/>
            <person name="Ikeda M."/>
            <person name="Ikeno M."/>
            <person name="Ito K."/>
            <person name="Ito S."/>
            <person name="Ito T."/>
            <person name="Ito Y."/>
            <person name="Ito Y."/>
            <person name="Iwabuchi A."/>
            <person name="Kamiya K."/>
            <person name="Karasawa W."/>
            <person name="Kurita K."/>
            <person name="Katagiri S."/>
            <person name="Kikuta A."/>
            <person name="Kobayashi H."/>
            <person name="Kobayashi N."/>
            <person name="Machita K."/>
            <person name="Maehara T."/>
            <person name="Masukawa M."/>
            <person name="Mizubayashi T."/>
            <person name="Mukai Y."/>
            <person name="Nagasaki H."/>
            <person name="Nagata Y."/>
            <person name="Naito S."/>
            <person name="Nakashima M."/>
            <person name="Nakama Y."/>
            <person name="Nakamichi Y."/>
            <person name="Nakamura M."/>
            <person name="Meguro A."/>
            <person name="Negishi M."/>
            <person name="Ohta I."/>
            <person name="Ohta T."/>
            <person name="Okamoto M."/>
            <person name="Ono N."/>
            <person name="Saji S."/>
            <person name="Sakaguchi M."/>
            <person name="Sakai K."/>
            <person name="Shibata M."/>
            <person name="Shimokawa T."/>
            <person name="Song J."/>
            <person name="Takazaki Y."/>
            <person name="Terasawa K."/>
            <person name="Tsugane M."/>
            <person name="Tsuji K."/>
            <person name="Ueda S."/>
            <person name="Waki K."/>
            <person name="Yamagata H."/>
            <person name="Yamamoto M."/>
            <person name="Yamamoto S."/>
            <person name="Yamane H."/>
            <person name="Yoshiki S."/>
            <person name="Yoshihara R."/>
            <person name="Yukawa K."/>
            <person name="Zhong H."/>
            <person name="Yano M."/>
            <person name="Yuan Q."/>
            <person name="Ouyang S."/>
            <person name="Liu J."/>
            <person name="Jones K.M."/>
            <person name="Gansberger K."/>
            <person name="Moffat K."/>
            <person name="Hill J."/>
            <person name="Bera J."/>
            <person name="Fadrosh D."/>
            <person name="Jin S."/>
            <person name="Johri S."/>
            <person name="Kim M."/>
            <person name="Overton L."/>
            <person name="Reardon M."/>
            <person name="Tsitrin T."/>
            <person name="Vuong H."/>
            <person name="Weaver B."/>
            <person name="Ciecko A."/>
            <person name="Tallon L."/>
            <person name="Jackson J."/>
            <person name="Pai G."/>
            <person name="Aken S.V."/>
            <person name="Utterback T."/>
            <person name="Reidmuller S."/>
            <person name="Feldblyum T."/>
            <person name="Hsiao J."/>
            <person name="Zismann V."/>
            <person name="Iobst S."/>
            <person name="de Vazeille A.R."/>
            <person name="Buell C.R."/>
            <person name="Ying K."/>
            <person name="Li Y."/>
            <person name="Lu T."/>
            <person name="Huang Y."/>
            <person name="Zhao Q."/>
            <person name="Feng Q."/>
            <person name="Zhang L."/>
            <person name="Zhu J."/>
            <person name="Weng Q."/>
            <person name="Mu J."/>
            <person name="Lu Y."/>
            <person name="Fan D."/>
            <person name="Liu Y."/>
            <person name="Guan J."/>
            <person name="Zhang Y."/>
            <person name="Yu S."/>
            <person name="Liu X."/>
            <person name="Zhang Y."/>
            <person name="Hong G."/>
            <person name="Han B."/>
            <person name="Choisne N."/>
            <person name="Demange N."/>
            <person name="Orjeda G."/>
            <person name="Samain S."/>
            <person name="Cattolico L."/>
            <person name="Pelletier E."/>
            <person name="Couloux A."/>
            <person name="Segurens B."/>
            <person name="Wincker P."/>
            <person name="D'Hont A."/>
            <person name="Scarpelli C."/>
            <person name="Weissenbach J."/>
            <person name="Salanoubat M."/>
            <person name="Quetier F."/>
            <person name="Yu Y."/>
            <person name="Kim H.R."/>
            <person name="Rambo T."/>
            <person name="Currie J."/>
            <person name="Collura K."/>
            <person name="Luo M."/>
            <person name="Yang T."/>
            <person name="Ammiraju J.S.S."/>
            <person name="Engler F."/>
            <person name="Soderlund C."/>
            <person name="Wing R.A."/>
            <person name="Palmer L.E."/>
            <person name="de la Bastide M."/>
            <person name="Spiegel L."/>
            <person name="Nascimento L."/>
            <person name="Zutavern T."/>
            <person name="O'Shaughnessy A."/>
            <person name="Dike S."/>
            <person name="Dedhia N."/>
            <person name="Preston R."/>
            <person name="Balija V."/>
            <person name="McCombie W.R."/>
            <person name="Chow T."/>
            <person name="Chen H."/>
            <person name="Chung M."/>
            <person name="Chen C."/>
            <person name="Shaw J."/>
            <person name="Wu H."/>
            <person name="Hsiao K."/>
            <person name="Chao Y."/>
            <person name="Chu M."/>
            <person name="Cheng C."/>
            <person name="Hour A."/>
            <person name="Lee P."/>
            <person name="Lin S."/>
            <person name="Lin Y."/>
            <person name="Liou J."/>
            <person name="Liu S."/>
            <person name="Hsing Y."/>
            <person name="Raghuvanshi S."/>
            <person name="Mohanty A."/>
            <person name="Bharti A.K."/>
            <person name="Gaur A."/>
            <person name="Gupta V."/>
            <person name="Kumar D."/>
            <person name="Ravi V."/>
            <person name="Vij S."/>
            <person name="Kapur A."/>
            <person name="Khurana P."/>
            <person name="Khurana P."/>
            <person name="Khurana J.P."/>
            <person name="Tyagi A.K."/>
            <person name="Gaikwad K."/>
            <person name="Singh A."/>
            <person name="Dalal V."/>
            <person name="Srivastava S."/>
            <person name="Dixit A."/>
            <person name="Pal A.K."/>
            <person name="Ghazi I.A."/>
            <person name="Yadav M."/>
            <person name="Pandit A."/>
            <person name="Bhargava A."/>
            <person name="Sureshbabu K."/>
            <person name="Batra K."/>
            <person name="Sharma T.R."/>
            <person name="Mohapatra T."/>
            <person name="Singh N.K."/>
            <person name="Messing J."/>
            <person name="Nelson A.B."/>
            <person name="Fuks G."/>
            <person name="Kavchok S."/>
            <person name="Keizer G."/>
            <person name="Linton E."/>
            <person name="Llaca V."/>
            <person name="Song R."/>
            <person name="Tanyolac B."/>
            <person name="Young S."/>
            <person name="Ho-Il K."/>
            <person name="Hahn J.H."/>
            <person name="Sangsakoo G."/>
            <person name="Vanavichit A."/>
            <person name="de Mattos Luiz.A.T."/>
            <person name="Zimmer P.D."/>
            <person name="Malone G."/>
            <person name="Dellagostin O."/>
            <person name="de Oliveira A.C."/>
            <person name="Bevan M."/>
            <person name="Bancroft I."/>
            <person name="Minx P."/>
            <person name="Cordum H."/>
            <person name="Wilson R."/>
            <person name="Cheng Z."/>
            <person name="Jin W."/>
            <person name="Jiang J."/>
            <person name="Leong S.A."/>
            <person name="Iwama H."/>
            <person name="Gojobori T."/>
            <person name="Itoh T."/>
            <person name="Niimura Y."/>
            <person name="Fujii Y."/>
            <person name="Habara T."/>
            <person name="Sakai H."/>
            <person name="Sato Y."/>
            <person name="Wilson G."/>
            <person name="Kumar K."/>
            <person name="McCouch S."/>
            <person name="Juretic N."/>
            <person name="Hoen D."/>
            <person name="Wright S."/>
            <person name="Bruskiewich R."/>
            <person name="Bureau T."/>
            <person name="Miyao A."/>
            <person name="Hirochika H."/>
            <person name="Nishikawa T."/>
            <person name="Kadowaki K."/>
            <person name="Sugiura M."/>
            <person name="Burr B."/>
            <person name="Sasaki T."/>
        </authorList>
    </citation>
    <scope>NUCLEOTIDE SEQUENCE [LARGE SCALE GENOMIC DNA]</scope>
    <source>
        <strain evidence="2">cv. Nipponbare</strain>
    </source>
</reference>
<reference evidence="1 2" key="2">
    <citation type="journal article" date="2013" name="Plant Cell Physiol.">
        <title>Rice Annotation Project Database (RAP-DB): an integrative and interactive database for rice genomics.</title>
        <authorList>
            <person name="Sakai H."/>
            <person name="Lee S.S."/>
            <person name="Tanaka T."/>
            <person name="Numa H."/>
            <person name="Kim J."/>
            <person name="Kawahara Y."/>
            <person name="Wakimoto H."/>
            <person name="Yang C.C."/>
            <person name="Iwamoto M."/>
            <person name="Abe T."/>
            <person name="Yamada Y."/>
            <person name="Muto A."/>
            <person name="Inokuchi H."/>
            <person name="Ikemura T."/>
            <person name="Matsumoto T."/>
            <person name="Sasaki T."/>
            <person name="Itoh T."/>
        </authorList>
    </citation>
    <scope>NUCLEOTIDE SEQUENCE [LARGE SCALE GENOMIC DNA]</scope>
    <source>
        <strain evidence="2">cv. Nipponbare</strain>
    </source>
</reference>
<dbReference type="PaxDb" id="39947-A0A0P0W0Y9"/>
<name>A0A0P0W0Y9_ORYSJ</name>
<evidence type="ECO:0000313" key="2">
    <source>
        <dbReference type="Proteomes" id="UP000059680"/>
    </source>
</evidence>
<evidence type="ECO:0000313" key="1">
    <source>
        <dbReference type="EMBL" id="BAS85371.1"/>
    </source>
</evidence>
<reference evidence="1 2" key="3">
    <citation type="journal article" date="2013" name="Rice">
        <title>Improvement of the Oryza sativa Nipponbare reference genome using next generation sequence and optical map data.</title>
        <authorList>
            <person name="Kawahara Y."/>
            <person name="de la Bastide M."/>
            <person name="Hamilton J.P."/>
            <person name="Kanamori H."/>
            <person name="McCombie W.R."/>
            <person name="Ouyang S."/>
            <person name="Schwartz D.C."/>
            <person name="Tanaka T."/>
            <person name="Wu J."/>
            <person name="Zhou S."/>
            <person name="Childs K.L."/>
            <person name="Davidson R.M."/>
            <person name="Lin H."/>
            <person name="Quesada-Ocampo L."/>
            <person name="Vaillancourt B."/>
            <person name="Sakai H."/>
            <person name="Lee S.S."/>
            <person name="Kim J."/>
            <person name="Numa H."/>
            <person name="Itoh T."/>
            <person name="Buell C.R."/>
            <person name="Matsumoto T."/>
        </authorList>
    </citation>
    <scope>NUCLEOTIDE SEQUENCE [LARGE SCALE GENOMIC DNA]</scope>
    <source>
        <strain evidence="2">cv. Nipponbare</strain>
    </source>
</reference>
<keyword evidence="2" id="KW-1185">Reference proteome</keyword>